<dbReference type="InterPro" id="IPR015424">
    <property type="entry name" value="PyrdxlP-dep_Trfase"/>
</dbReference>
<accession>A0ABU9Z6E3</accession>
<gene>
    <name evidence="7" type="ORF">PUR21_02900</name>
</gene>
<keyword evidence="3" id="KW-0808">Transferase</keyword>
<keyword evidence="7" id="KW-0032">Aminotransferase</keyword>
<dbReference type="GO" id="GO:0008483">
    <property type="term" value="F:transaminase activity"/>
    <property type="evidence" value="ECO:0007669"/>
    <property type="project" value="UniProtKB-KW"/>
</dbReference>
<sequence>MRHREQTDATIQDRTDGVRRLPGSPALGDDHALRGLDFASQDCLGLSTHPEIVAAAGDILRRFGVRSVCAAPEAGDPGLAVALERRIADFLQMEAALLCPTGRAAARTVIRGLVRPADHVVIDAAIRGGLREDAEEATDNIQPFRHLDADHCRDRLQAIRAQDARNGILVVTESLSPLDSGTPDLAALRAACDAHGATLLVDVAQDLGCLGEDGRGHLGLQDMLGRADLVTGSFSRSFASNGGFVAARTRAVTACLRVGEAALQALSPIQIAVILKAFAVIDAAEGRERRARLMRNVLNLRTALRDRAMSVCGEPCTSVSVEIGFGERARRVAHHLSDLGLLADLAALEDTGRLRLHVTAGHSDAEIARAASCVAAALDLARADTSAPSRRPRLRAAA</sequence>
<evidence type="ECO:0000256" key="5">
    <source>
        <dbReference type="SAM" id="MobiDB-lite"/>
    </source>
</evidence>
<dbReference type="InterPro" id="IPR004839">
    <property type="entry name" value="Aminotransferase_I/II_large"/>
</dbReference>
<feature type="region of interest" description="Disordered" evidence="5">
    <location>
        <begin position="1"/>
        <end position="25"/>
    </location>
</feature>
<organism evidence="7 8">
    <name type="scientific">Methylorubrum rhodesianum</name>
    <dbReference type="NCBI Taxonomy" id="29427"/>
    <lineage>
        <taxon>Bacteria</taxon>
        <taxon>Pseudomonadati</taxon>
        <taxon>Pseudomonadota</taxon>
        <taxon>Alphaproteobacteria</taxon>
        <taxon>Hyphomicrobiales</taxon>
        <taxon>Methylobacteriaceae</taxon>
        <taxon>Methylorubrum</taxon>
    </lineage>
</organism>
<name>A0ABU9Z6E3_9HYPH</name>
<dbReference type="SUPFAM" id="SSF53383">
    <property type="entry name" value="PLP-dependent transferases"/>
    <property type="match status" value="1"/>
</dbReference>
<dbReference type="Pfam" id="PF00155">
    <property type="entry name" value="Aminotran_1_2"/>
    <property type="match status" value="1"/>
</dbReference>
<dbReference type="Gene3D" id="3.40.640.10">
    <property type="entry name" value="Type I PLP-dependent aspartate aminotransferase-like (Major domain)"/>
    <property type="match status" value="1"/>
</dbReference>
<dbReference type="InterPro" id="IPR015422">
    <property type="entry name" value="PyrdxlP-dep_Trfase_small"/>
</dbReference>
<feature type="domain" description="Aminotransferase class I/classII large" evidence="6">
    <location>
        <begin position="38"/>
        <end position="372"/>
    </location>
</feature>
<evidence type="ECO:0000256" key="4">
    <source>
        <dbReference type="ARBA" id="ARBA00031658"/>
    </source>
</evidence>
<dbReference type="PANTHER" id="PTHR13693">
    <property type="entry name" value="CLASS II AMINOTRANSFERASE/8-AMINO-7-OXONONANOATE SYNTHASE"/>
    <property type="match status" value="1"/>
</dbReference>
<evidence type="ECO:0000313" key="7">
    <source>
        <dbReference type="EMBL" id="MEN3226625.1"/>
    </source>
</evidence>
<comment type="caution">
    <text evidence="7">The sequence shown here is derived from an EMBL/GenBank/DDBJ whole genome shotgun (WGS) entry which is preliminary data.</text>
</comment>
<dbReference type="RefSeq" id="WP_200670845.1">
    <property type="nucleotide sequence ID" value="NZ_JACWCW010000023.1"/>
</dbReference>
<comment type="cofactor">
    <cofactor evidence="1">
        <name>pyridoxal 5'-phosphate</name>
        <dbReference type="ChEBI" id="CHEBI:597326"/>
    </cofactor>
</comment>
<evidence type="ECO:0000256" key="2">
    <source>
        <dbReference type="ARBA" id="ARBA00016004"/>
    </source>
</evidence>
<dbReference type="InterPro" id="IPR050087">
    <property type="entry name" value="AON_synthase_class-II"/>
</dbReference>
<protein>
    <recommendedName>
        <fullName evidence="2">8-amino-7-oxononanoate synthase</fullName>
    </recommendedName>
    <alternativeName>
        <fullName evidence="4">Alpha-oxoamine synthase</fullName>
    </alternativeName>
</protein>
<evidence type="ECO:0000256" key="3">
    <source>
        <dbReference type="ARBA" id="ARBA00022679"/>
    </source>
</evidence>
<evidence type="ECO:0000259" key="6">
    <source>
        <dbReference type="Pfam" id="PF00155"/>
    </source>
</evidence>
<dbReference type="Gene3D" id="3.90.1150.10">
    <property type="entry name" value="Aspartate Aminotransferase, domain 1"/>
    <property type="match status" value="1"/>
</dbReference>
<dbReference type="EMBL" id="JAQYXL010000001">
    <property type="protein sequence ID" value="MEN3226625.1"/>
    <property type="molecule type" value="Genomic_DNA"/>
</dbReference>
<reference evidence="7 8" key="1">
    <citation type="journal article" date="2023" name="PLoS ONE">
        <title>Complete genome assembly of Hawai'i environmental nontuberculous mycobacteria reveals unexpected co-isolation with methylobacteria.</title>
        <authorList>
            <person name="Hendrix J."/>
            <person name="Epperson L.E."/>
            <person name="Tong E.I."/>
            <person name="Chan Y.L."/>
            <person name="Hasan N.A."/>
            <person name="Dawrs S.N."/>
            <person name="Norton G.J."/>
            <person name="Virdi R."/>
            <person name="Crooks J.L."/>
            <person name="Chan E.D."/>
            <person name="Honda J.R."/>
            <person name="Strong M."/>
        </authorList>
    </citation>
    <scope>NUCLEOTIDE SEQUENCE [LARGE SCALE GENOMIC DNA]</scope>
    <source>
        <strain evidence="7 8">NJH_HI01</strain>
    </source>
</reference>
<dbReference type="Proteomes" id="UP001404845">
    <property type="component" value="Unassembled WGS sequence"/>
</dbReference>
<keyword evidence="8" id="KW-1185">Reference proteome</keyword>
<feature type="compositionally biased region" description="Basic and acidic residues" evidence="5">
    <location>
        <begin position="1"/>
        <end position="19"/>
    </location>
</feature>
<evidence type="ECO:0000313" key="8">
    <source>
        <dbReference type="Proteomes" id="UP001404845"/>
    </source>
</evidence>
<dbReference type="InterPro" id="IPR015421">
    <property type="entry name" value="PyrdxlP-dep_Trfase_major"/>
</dbReference>
<proteinExistence type="predicted"/>
<evidence type="ECO:0000256" key="1">
    <source>
        <dbReference type="ARBA" id="ARBA00001933"/>
    </source>
</evidence>